<dbReference type="RefSeq" id="WP_209468719.1">
    <property type="nucleotide sequence ID" value="NZ_BAABDR010000003.1"/>
</dbReference>
<dbReference type="EMBL" id="JAGGLR010000008">
    <property type="protein sequence ID" value="MBP2062466.1"/>
    <property type="molecule type" value="Genomic_DNA"/>
</dbReference>
<evidence type="ECO:0000313" key="4">
    <source>
        <dbReference type="Proteomes" id="UP000756710"/>
    </source>
</evidence>
<dbReference type="Proteomes" id="UP000756710">
    <property type="component" value="Unassembled WGS sequence"/>
</dbReference>
<dbReference type="HOGENOM" id="CLU_3104390_0_0_11"/>
<feature type="region of interest" description="Disordered" evidence="1">
    <location>
        <begin position="1"/>
        <end position="51"/>
    </location>
</feature>
<keyword evidence="4" id="KW-1185">Reference proteome</keyword>
<protein>
    <submittedName>
        <fullName evidence="2">Uncharacterized protein</fullName>
    </submittedName>
</protein>
<evidence type="ECO:0000313" key="3">
    <source>
        <dbReference type="EMBL" id="MBP2062466.1"/>
    </source>
</evidence>
<organism evidence="2">
    <name type="scientific">Streptomyces iranensis</name>
    <dbReference type="NCBI Taxonomy" id="576784"/>
    <lineage>
        <taxon>Bacteria</taxon>
        <taxon>Bacillati</taxon>
        <taxon>Actinomycetota</taxon>
        <taxon>Actinomycetes</taxon>
        <taxon>Kitasatosporales</taxon>
        <taxon>Streptomycetaceae</taxon>
        <taxon>Streptomyces</taxon>
        <taxon>Streptomyces violaceusniger group</taxon>
    </lineage>
</organism>
<sequence length="51" mass="5121">MTSKAPHPGPAGAGGSAPGDRTVTGNGRRPGRHPAGVADTTHRRTHKPKAS</sequence>
<gene>
    <name evidence="3" type="ORF">J2Z30_003482</name>
    <name evidence="2" type="ORF">SIRAN4066</name>
</gene>
<dbReference type="AlphaFoldDB" id="A0A060ZVY8"/>
<name>A0A060ZVY8_9ACTN</name>
<reference evidence="2" key="1">
    <citation type="submission" date="2014-05" db="EMBL/GenBank/DDBJ databases">
        <authorList>
            <person name="Horn Fabian"/>
        </authorList>
    </citation>
    <scope>NUCLEOTIDE SEQUENCE</scope>
</reference>
<evidence type="ECO:0000256" key="1">
    <source>
        <dbReference type="SAM" id="MobiDB-lite"/>
    </source>
</evidence>
<accession>A0A060ZVY8</accession>
<reference evidence="3 4" key="2">
    <citation type="submission" date="2021-03" db="EMBL/GenBank/DDBJ databases">
        <title>Genomic Encyclopedia of Type Strains, Phase IV (KMG-IV): sequencing the most valuable type-strain genomes for metagenomic binning, comparative biology and taxonomic classification.</title>
        <authorList>
            <person name="Goeker M."/>
        </authorList>
    </citation>
    <scope>NUCLEOTIDE SEQUENCE [LARGE SCALE GENOMIC DNA]</scope>
    <source>
        <strain evidence="3 4">DSM 41954</strain>
    </source>
</reference>
<proteinExistence type="predicted"/>
<evidence type="ECO:0000313" key="2">
    <source>
        <dbReference type="EMBL" id="CDR07324.1"/>
    </source>
</evidence>
<dbReference type="EMBL" id="LK022848">
    <property type="protein sequence ID" value="CDR07324.1"/>
    <property type="molecule type" value="Genomic_DNA"/>
</dbReference>